<evidence type="ECO:0000313" key="2">
    <source>
        <dbReference type="EMBL" id="VDP30019.1"/>
    </source>
</evidence>
<evidence type="ECO:0000313" key="4">
    <source>
        <dbReference type="WBParaSite" id="SCUD_0000829201-mRNA-1"/>
    </source>
</evidence>
<keyword evidence="3" id="KW-1185">Reference proteome</keyword>
<feature type="transmembrane region" description="Helical" evidence="1">
    <location>
        <begin position="548"/>
        <end position="574"/>
    </location>
</feature>
<dbReference type="InterPro" id="IPR052457">
    <property type="entry name" value="Ankyrin-DD_containing_protein"/>
</dbReference>
<dbReference type="PANTHER" id="PTHR24125:SF5">
    <property type="entry name" value="ANKYRIN REPEAT PROTEIN"/>
    <property type="match status" value="1"/>
</dbReference>
<name>A0A183JZY4_9TREM</name>
<keyword evidence="1" id="KW-1133">Transmembrane helix</keyword>
<dbReference type="SUPFAM" id="SSF48403">
    <property type="entry name" value="Ankyrin repeat"/>
    <property type="match status" value="2"/>
</dbReference>
<evidence type="ECO:0000313" key="3">
    <source>
        <dbReference type="Proteomes" id="UP000279833"/>
    </source>
</evidence>
<feature type="transmembrane region" description="Helical" evidence="1">
    <location>
        <begin position="494"/>
        <end position="517"/>
    </location>
</feature>
<reference evidence="4" key="1">
    <citation type="submission" date="2016-06" db="UniProtKB">
        <authorList>
            <consortium name="WormBaseParasite"/>
        </authorList>
    </citation>
    <scope>IDENTIFICATION</scope>
</reference>
<dbReference type="Proteomes" id="UP000279833">
    <property type="component" value="Unassembled WGS sequence"/>
</dbReference>
<dbReference type="WBParaSite" id="SCUD_0000829201-mRNA-1">
    <property type="protein sequence ID" value="SCUD_0000829201-mRNA-1"/>
    <property type="gene ID" value="SCUD_0000829201"/>
</dbReference>
<feature type="transmembrane region" description="Helical" evidence="1">
    <location>
        <begin position="38"/>
        <end position="59"/>
    </location>
</feature>
<dbReference type="SMART" id="SM00248">
    <property type="entry name" value="ANK"/>
    <property type="match status" value="5"/>
</dbReference>
<sequence length="2078" mass="241728">MIDPVYYDGGLFKFIPFDNNTWIIELLKQSVEKKETQLIISVCIISCLLCLITIIKIIFIHDDNNNVTYKKSVDNKYCNALKLTSSSYHKTYMCFNSSHLDNTSVFNDQFMKRDNNQQYIKIQHDKLKVSKVLPITESLKIKHLNKHNIQPVQFIDHIQYDNDHLENNQNYECFIISFQHKQNLMQQMNNLPSKLKLISLEIEQFSHYAIDITYNLTTIHIYNDLLQSSSTNSLLNQFIQCIKQFIAKIITCLATTDLCYTRNNSSLNMHSLTTFALKQNNLSFIQLEKINKESNMILDNFDLVLHRYINLNNVARLLNSEVIRKIEHSWYTYRQSLSSLTYLNEYLMKENITSMSFFWWHTSPIIQQTKYILCDSLKHVKLIDFTSCNQIDEFLSNLIQYSTHLPLTLQMKSLTSVLMYDLIPKALNIENLIHQWLPIIDNLSNNCINFLFETYLKPEINKTKHEISIYTKQFPSVKLVEQLKQIINYFNITLLSYHILFISLSIILIIIYIYIFILSYQFIKGRNHQYKTWINNKGQFKVYIHRSVCLRFTLCTISIICFLLIIISLTSVYISLIGINEGCIYLQSNHLAQIKADELITKYLKVFIDNLNETIEFLSIPNLNLQIPQNILKTINSKYTPDHLPLLKSLHINRPLNFINILNSNYIYSLLYNMWYIEITNKTKYYDLKSKIPPINYRGLYEQTKLTLNLTNLFDHLFVGHVNDYLIHPGFNYFLIILRNLKKISNDEHKNLINFYKKLNRLYKEYHSNYLFIENQLNIIEQNKIILKPFDKLANISLNLLEQIQCLSNLDIEHLIDRLFSISWNELKLNFIQYIIPFIHYLLDDMIPFNGLYEIYINGISSICPLTNNNDNQQLSIEMLTTTVNRSLTCKSLKLPSTTENMQNNLKSLQLYTVFNSYNSIKELWLAHELITSEHGNMRDEETGNTLLHYLILSIPRFAKQFDDCNMINGNQLYPEWASPIVGLVYRLVVCGRCSVNAQNNMGNTVLHLICLLPYTEFLAIHLIRLVVGSSRQETLDPGFVLLGTRQHGVPVILRELVLSGGSDPVIIETLTTRADPEIKNNSGLHVFYHYGEQRAWLVKNLPGLNCGIWNAIKREDMIKMDYYLSCWCRTIANQPNGKSLFECSMSTGNYELVKHVDQARNTNELIAAAMALDLNYMEDLLSIKIAMRTVPLIKSSINNYKLMSVTSVLFTLESVEQRKMAFVNSPFYLQVKTAKTIADLNKAWKLIEYSSFQSNLRRHTDQATYLHYLVERYKSLKHEPHLQCGLIRLMAKLVIADVDLQGRDKFGNTALLCAAKSNIFADRNTNSIKANELMLNQIDKEAEREDEVEDGVVLDTVGKIVEETIETVDINESLYNPTINDDVKHSVMDEDRNEMSPSKKTSLSISVSDHSNMSVKNESIHPCMMNVPDFSDQRLISILIQLGSDCSIPCKNGYSVYNENYIPKGAYTIKRNIRSSLLKTSIKRSKGLIDHPGIWPVVDRLIYSVQYHKPNDIINYFCAELENTIKDNLIWLKAKRSGLTVIEWINSLWTHDRSNQWIEGIREKLTNLLQYYVSLTDFVIYSMAGDIQKLKQCLAMGKGQLKAQLHMQKFLVGINNNGRANFITRPLLVSVMEYSTAEVLQLMIHSGANLNEYYSEKEPFGPVAFWSFKNLVSLQHTYEVIKEVPVHLRDSNGSSLFHYATNLFHTIHPKDVNGFRWASLILSTILKRGVKIYHRDIWQRTARDILNRSRYGLLDNNNVHCETGENFRPFEEEPPDPFELHDIIDPETGNLLTAEQLIDRHVAFLASGNHLQSMEELILYGYNYIHLANSGPVRFKSARLLAEQKGHHEMISLLDTVDQYRTEMMEVHKTIITGDYHQFLRLVNNKRVIMGRDWRERSLLHLAVLYRRTDFVLQLIELCQELVNYQDCLGRTAFHYAICLPDNRRLFLKMVSKSGGIDKQIKDLRNISIHQYGELYDRNIPEYQNLINIEKSIKLLESNWPDQTICSLLPKISNDNDDGDQLFIKDKHESDNKQSIVEVIHNTNKNTENCLIFPIPGAFNTFEVKRIKSVFNWKQRI</sequence>
<dbReference type="PANTHER" id="PTHR24125">
    <property type="entry name" value="ANKYRIN REPEAT AND DEATH DOMAIN-CONTAINING PROTEIN"/>
    <property type="match status" value="1"/>
</dbReference>
<dbReference type="InterPro" id="IPR036770">
    <property type="entry name" value="Ankyrin_rpt-contain_sf"/>
</dbReference>
<accession>A0A183JZY4</accession>
<dbReference type="STRING" id="6186.A0A183JZY4"/>
<keyword evidence="1" id="KW-0472">Membrane</keyword>
<reference evidence="2 3" key="2">
    <citation type="submission" date="2018-11" db="EMBL/GenBank/DDBJ databases">
        <authorList>
            <consortium name="Pathogen Informatics"/>
        </authorList>
    </citation>
    <scope>NUCLEOTIDE SEQUENCE [LARGE SCALE GENOMIC DNA]</scope>
    <source>
        <strain evidence="2">Dakar</strain>
        <strain evidence="3">Dakar, Senegal</strain>
    </source>
</reference>
<keyword evidence="1" id="KW-0812">Transmembrane</keyword>
<dbReference type="EMBL" id="UZAK01032677">
    <property type="protein sequence ID" value="VDP30019.1"/>
    <property type="molecule type" value="Genomic_DNA"/>
</dbReference>
<dbReference type="InterPro" id="IPR002110">
    <property type="entry name" value="Ankyrin_rpt"/>
</dbReference>
<organism evidence="4">
    <name type="scientific">Schistosoma curassoni</name>
    <dbReference type="NCBI Taxonomy" id="6186"/>
    <lineage>
        <taxon>Eukaryota</taxon>
        <taxon>Metazoa</taxon>
        <taxon>Spiralia</taxon>
        <taxon>Lophotrochozoa</taxon>
        <taxon>Platyhelminthes</taxon>
        <taxon>Trematoda</taxon>
        <taxon>Digenea</taxon>
        <taxon>Strigeidida</taxon>
        <taxon>Schistosomatoidea</taxon>
        <taxon>Schistosomatidae</taxon>
        <taxon>Schistosoma</taxon>
    </lineage>
</organism>
<protein>
    <submittedName>
        <fullName evidence="4">Transmembrane protein</fullName>
    </submittedName>
</protein>
<evidence type="ECO:0000256" key="1">
    <source>
        <dbReference type="SAM" id="Phobius"/>
    </source>
</evidence>
<gene>
    <name evidence="2" type="ORF">SCUD_LOCUS8292</name>
</gene>
<dbReference type="Gene3D" id="1.25.40.20">
    <property type="entry name" value="Ankyrin repeat-containing domain"/>
    <property type="match status" value="2"/>
</dbReference>
<proteinExistence type="predicted"/>